<organism evidence="2 3">
    <name type="scientific">Enterobacter agglomerans</name>
    <name type="common">Erwinia herbicola</name>
    <name type="synonym">Pantoea agglomerans</name>
    <dbReference type="NCBI Taxonomy" id="549"/>
    <lineage>
        <taxon>Bacteria</taxon>
        <taxon>Pseudomonadati</taxon>
        <taxon>Pseudomonadota</taxon>
        <taxon>Gammaproteobacteria</taxon>
        <taxon>Enterobacterales</taxon>
        <taxon>Erwiniaceae</taxon>
        <taxon>Pantoea</taxon>
        <taxon>Pantoea agglomerans group</taxon>
    </lineage>
</organism>
<proteinExistence type="predicted"/>
<reference evidence="2 3" key="1">
    <citation type="submission" date="2019-11" db="EMBL/GenBank/DDBJ databases">
        <title>Draft Genome Sequence of Plant Growth-Promoting Rhizosphere-Associated Bacteria.</title>
        <authorList>
            <person name="Vasilyev I.Y."/>
            <person name="Radchenko V."/>
            <person name="Ilnitskaya E.V."/>
        </authorList>
    </citation>
    <scope>NUCLEOTIDE SEQUENCE [LARGE SCALE GENOMIC DNA]</scope>
    <source>
        <strain evidence="2 3">VRA_MhP_f</strain>
    </source>
</reference>
<keyword evidence="1" id="KW-1133">Transmembrane helix</keyword>
<protein>
    <submittedName>
        <fullName evidence="2">Kinase</fullName>
    </submittedName>
</protein>
<evidence type="ECO:0000256" key="1">
    <source>
        <dbReference type="SAM" id="Phobius"/>
    </source>
</evidence>
<gene>
    <name evidence="2" type="ORF">GKC49_26595</name>
</gene>
<evidence type="ECO:0000313" key="2">
    <source>
        <dbReference type="EMBL" id="MSE18528.1"/>
    </source>
</evidence>
<dbReference type="EMBL" id="WKLC01001885">
    <property type="protein sequence ID" value="MSE18528.1"/>
    <property type="molecule type" value="Genomic_DNA"/>
</dbReference>
<feature type="transmembrane region" description="Helical" evidence="1">
    <location>
        <begin position="78"/>
        <end position="98"/>
    </location>
</feature>
<dbReference type="Proteomes" id="UP000461948">
    <property type="component" value="Unassembled WGS sequence"/>
</dbReference>
<evidence type="ECO:0000313" key="3">
    <source>
        <dbReference type="Proteomes" id="UP000461948"/>
    </source>
</evidence>
<keyword evidence="1" id="KW-0812">Transmembrane</keyword>
<dbReference type="GO" id="GO:0016301">
    <property type="term" value="F:kinase activity"/>
    <property type="evidence" value="ECO:0007669"/>
    <property type="project" value="UniProtKB-KW"/>
</dbReference>
<keyword evidence="2" id="KW-0418">Kinase</keyword>
<accession>A0A7X2SYB0</accession>
<keyword evidence="1" id="KW-0472">Membrane</keyword>
<comment type="caution">
    <text evidence="2">The sequence shown here is derived from an EMBL/GenBank/DDBJ whole genome shotgun (WGS) entry which is preliminary data.</text>
</comment>
<name>A0A7X2SYB0_ENTAG</name>
<dbReference type="AlphaFoldDB" id="A0A7X2SYB0"/>
<sequence length="235" mass="25180">MTIRIYPSRLPSEPLETHCHAAMTLHEWMTANVSGYSINREQPVAVEINGRHLFPEKWTSEIICASDDVKIYPIPRGAVAIAWIAVAMAVASAAYAIFSAQGMDSTYQSVGSGSSLDLNPAKANSPALGEPIREVFGKYQIYPDYVVSPVGRFDATDPEKYVMSLFVCLGVGNFSFSEGDLRVGSTPVTSLGDGFSYTVFPPGSNVGGDERTQNWFISTEVGGTSSGSGLDMGTT</sequence>
<feature type="non-terminal residue" evidence="2">
    <location>
        <position position="235"/>
    </location>
</feature>
<keyword evidence="2" id="KW-0808">Transferase</keyword>